<accession>A0A837NZY7</accession>
<dbReference type="RefSeq" id="WP_022638689.1">
    <property type="nucleotide sequence ID" value="NZ_AUTE01000048.1"/>
</dbReference>
<dbReference type="AlphaFoldDB" id="A0A837NZY7"/>
<protein>
    <submittedName>
        <fullName evidence="1">Uncharacterized protein</fullName>
    </submittedName>
</protein>
<gene>
    <name evidence="1" type="ORF">WJL_2548</name>
</gene>
<dbReference type="Proteomes" id="UP000050511">
    <property type="component" value="Unassembled WGS sequence"/>
</dbReference>
<sequence>MTKKEINLAQPAMKHGKWQIEDHTQGSDCREVLLFRMVDQDHEFSLPLSVVLNCLWIAEKEGYVPKLPEQWKIDVENAY</sequence>
<organism evidence="1 2">
    <name type="scientific">Lactiplantibacillus plantarum WJL</name>
    <dbReference type="NCBI Taxonomy" id="1350466"/>
    <lineage>
        <taxon>Bacteria</taxon>
        <taxon>Bacillati</taxon>
        <taxon>Bacillota</taxon>
        <taxon>Bacilli</taxon>
        <taxon>Lactobacillales</taxon>
        <taxon>Lactobacillaceae</taxon>
        <taxon>Lactiplantibacillus</taxon>
    </lineage>
</organism>
<name>A0A837NZY7_LACPN</name>
<comment type="caution">
    <text evidence="1">The sequence shown here is derived from an EMBL/GenBank/DDBJ whole genome shotgun (WGS) entry which is preliminary data.</text>
</comment>
<proteinExistence type="predicted"/>
<reference evidence="1 2" key="1">
    <citation type="submission" date="2015-10" db="EMBL/GenBank/DDBJ databases">
        <title>Resequencing of Lactobacillus plantarum WJL strain genome.</title>
        <authorList>
            <person name="Martino M.E."/>
        </authorList>
    </citation>
    <scope>NUCLEOTIDE SEQUENCE [LARGE SCALE GENOMIC DNA]</scope>
    <source>
        <strain evidence="1 2">WJL</strain>
    </source>
</reference>
<evidence type="ECO:0000313" key="2">
    <source>
        <dbReference type="Proteomes" id="UP000050511"/>
    </source>
</evidence>
<dbReference type="EMBL" id="LKLZ01000011">
    <property type="protein sequence ID" value="KPN42062.1"/>
    <property type="molecule type" value="Genomic_DNA"/>
</dbReference>
<evidence type="ECO:0000313" key="1">
    <source>
        <dbReference type="EMBL" id="KPN42062.1"/>
    </source>
</evidence>